<dbReference type="InterPro" id="IPR012318">
    <property type="entry name" value="HTH_CRP"/>
</dbReference>
<evidence type="ECO:0000256" key="1">
    <source>
        <dbReference type="ARBA" id="ARBA00023015"/>
    </source>
</evidence>
<accession>A0ABW7FU57</accession>
<comment type="caution">
    <text evidence="6">The sequence shown here is derived from an EMBL/GenBank/DDBJ whole genome shotgun (WGS) entry which is preliminary data.</text>
</comment>
<name>A0ABW7FU57_9BURK</name>
<evidence type="ECO:0000259" key="4">
    <source>
        <dbReference type="PROSITE" id="PS50042"/>
    </source>
</evidence>
<evidence type="ECO:0000313" key="6">
    <source>
        <dbReference type="EMBL" id="MFG6447823.1"/>
    </source>
</evidence>
<evidence type="ECO:0000256" key="2">
    <source>
        <dbReference type="ARBA" id="ARBA00023125"/>
    </source>
</evidence>
<reference evidence="6 7" key="1">
    <citation type="submission" date="2024-08" db="EMBL/GenBank/DDBJ databases">
        <authorList>
            <person name="Lu H."/>
        </authorList>
    </citation>
    <scope>NUCLEOTIDE SEQUENCE [LARGE SCALE GENOMIC DNA]</scope>
    <source>
        <strain evidence="6 7">BYS180W</strain>
    </source>
</reference>
<proteinExistence type="predicted"/>
<dbReference type="PANTHER" id="PTHR24567:SF74">
    <property type="entry name" value="HTH-TYPE TRANSCRIPTIONAL REGULATOR ARCR"/>
    <property type="match status" value="1"/>
</dbReference>
<dbReference type="PANTHER" id="PTHR24567">
    <property type="entry name" value="CRP FAMILY TRANSCRIPTIONAL REGULATORY PROTEIN"/>
    <property type="match status" value="1"/>
</dbReference>
<dbReference type="InterPro" id="IPR036390">
    <property type="entry name" value="WH_DNA-bd_sf"/>
</dbReference>
<keyword evidence="2" id="KW-0238">DNA-binding</keyword>
<dbReference type="SMART" id="SM00419">
    <property type="entry name" value="HTH_CRP"/>
    <property type="match status" value="1"/>
</dbReference>
<dbReference type="InterPro" id="IPR018490">
    <property type="entry name" value="cNMP-bd_dom_sf"/>
</dbReference>
<dbReference type="InterPro" id="IPR036388">
    <property type="entry name" value="WH-like_DNA-bd_sf"/>
</dbReference>
<keyword evidence="3" id="KW-0804">Transcription</keyword>
<dbReference type="Gene3D" id="2.60.120.10">
    <property type="entry name" value="Jelly Rolls"/>
    <property type="match status" value="1"/>
</dbReference>
<evidence type="ECO:0000259" key="5">
    <source>
        <dbReference type="PROSITE" id="PS51063"/>
    </source>
</evidence>
<dbReference type="EMBL" id="JBIGHZ010000002">
    <property type="protein sequence ID" value="MFG6447823.1"/>
    <property type="molecule type" value="Genomic_DNA"/>
</dbReference>
<keyword evidence="7" id="KW-1185">Reference proteome</keyword>
<organism evidence="6 7">
    <name type="scientific">Roseateles rivi</name>
    <dbReference type="NCBI Taxonomy" id="3299028"/>
    <lineage>
        <taxon>Bacteria</taxon>
        <taxon>Pseudomonadati</taxon>
        <taxon>Pseudomonadota</taxon>
        <taxon>Betaproteobacteria</taxon>
        <taxon>Burkholderiales</taxon>
        <taxon>Sphaerotilaceae</taxon>
        <taxon>Roseateles</taxon>
    </lineage>
</organism>
<evidence type="ECO:0000313" key="7">
    <source>
        <dbReference type="Proteomes" id="UP001606099"/>
    </source>
</evidence>
<protein>
    <submittedName>
        <fullName evidence="6">Crp/Fnr family transcriptional regulator</fullName>
    </submittedName>
</protein>
<evidence type="ECO:0000256" key="3">
    <source>
        <dbReference type="ARBA" id="ARBA00023163"/>
    </source>
</evidence>
<dbReference type="RefSeq" id="WP_394459526.1">
    <property type="nucleotide sequence ID" value="NZ_JBIGHZ010000002.1"/>
</dbReference>
<sequence>MPSPESAADTDAALDPPSSDRLQVARELALRHLSATLGFQDCPEPTLWALVQGGRLRVLDKEEHLIRQGDSFDMLAVVLDGALNFSQMRPDGQRYLVGIQCAGDTVGYVPMVDGSLYPYDTYARSKGTRVWLIPGEVFRQQRLLDPSVGRAIELQLAYRIRLAYAKMNRDAGQSIEVRLAHTLLLNAQRYGQPSEAGVVIGERLSQEDLSDILGASRQRVNFALKKFKELGLVEAHYAHITILDMEALARFAQDNRL</sequence>
<gene>
    <name evidence="6" type="ORF">ACG0Z6_06130</name>
</gene>
<feature type="domain" description="HTH crp-type" evidence="5">
    <location>
        <begin position="173"/>
        <end position="246"/>
    </location>
</feature>
<dbReference type="Pfam" id="PF00027">
    <property type="entry name" value="cNMP_binding"/>
    <property type="match status" value="1"/>
</dbReference>
<dbReference type="SMART" id="SM00100">
    <property type="entry name" value="cNMP"/>
    <property type="match status" value="1"/>
</dbReference>
<dbReference type="Proteomes" id="UP001606099">
    <property type="component" value="Unassembled WGS sequence"/>
</dbReference>
<dbReference type="InterPro" id="IPR000595">
    <property type="entry name" value="cNMP-bd_dom"/>
</dbReference>
<dbReference type="CDD" id="cd00038">
    <property type="entry name" value="CAP_ED"/>
    <property type="match status" value="1"/>
</dbReference>
<dbReference type="PROSITE" id="PS51063">
    <property type="entry name" value="HTH_CRP_2"/>
    <property type="match status" value="1"/>
</dbReference>
<dbReference type="Gene3D" id="1.10.10.10">
    <property type="entry name" value="Winged helix-like DNA-binding domain superfamily/Winged helix DNA-binding domain"/>
    <property type="match status" value="1"/>
</dbReference>
<dbReference type="Pfam" id="PF13545">
    <property type="entry name" value="HTH_Crp_2"/>
    <property type="match status" value="1"/>
</dbReference>
<feature type="domain" description="Cyclic nucleotide-binding" evidence="4">
    <location>
        <begin position="38"/>
        <end position="140"/>
    </location>
</feature>
<dbReference type="SUPFAM" id="SSF46785">
    <property type="entry name" value="Winged helix' DNA-binding domain"/>
    <property type="match status" value="1"/>
</dbReference>
<dbReference type="SUPFAM" id="SSF51206">
    <property type="entry name" value="cAMP-binding domain-like"/>
    <property type="match status" value="1"/>
</dbReference>
<dbReference type="InterPro" id="IPR014710">
    <property type="entry name" value="RmlC-like_jellyroll"/>
</dbReference>
<dbReference type="InterPro" id="IPR050397">
    <property type="entry name" value="Env_Response_Regulators"/>
</dbReference>
<dbReference type="PROSITE" id="PS50042">
    <property type="entry name" value="CNMP_BINDING_3"/>
    <property type="match status" value="1"/>
</dbReference>
<keyword evidence="1" id="KW-0805">Transcription regulation</keyword>